<feature type="transmembrane region" description="Helical" evidence="1">
    <location>
        <begin position="248"/>
        <end position="270"/>
    </location>
</feature>
<organism evidence="3 5">
    <name type="scientific">Scophthalmus maximus</name>
    <name type="common">Turbot</name>
    <name type="synonym">Psetta maxima</name>
    <dbReference type="NCBI Taxonomy" id="52904"/>
    <lineage>
        <taxon>Eukaryota</taxon>
        <taxon>Metazoa</taxon>
        <taxon>Chordata</taxon>
        <taxon>Craniata</taxon>
        <taxon>Vertebrata</taxon>
        <taxon>Euteleostomi</taxon>
        <taxon>Actinopterygii</taxon>
        <taxon>Neopterygii</taxon>
        <taxon>Teleostei</taxon>
        <taxon>Neoteleostei</taxon>
        <taxon>Acanthomorphata</taxon>
        <taxon>Carangaria</taxon>
        <taxon>Pleuronectiformes</taxon>
        <taxon>Pleuronectoidei</taxon>
        <taxon>Scophthalmidae</taxon>
        <taxon>Scophthalmus</taxon>
    </lineage>
</organism>
<evidence type="ECO:0000313" key="4">
    <source>
        <dbReference type="Ensembl" id="ENSSMAP00000053706.1"/>
    </source>
</evidence>
<feature type="chain" id="PRO_5044582072" description="Fibronectin type-III domain-containing protein" evidence="2">
    <location>
        <begin position="22"/>
        <end position="397"/>
    </location>
</feature>
<name>A0A2U9CAZ0_SCOMX</name>
<keyword evidence="1" id="KW-1133">Transmembrane helix</keyword>
<keyword evidence="1" id="KW-0472">Membrane</keyword>
<dbReference type="InterPro" id="IPR036116">
    <property type="entry name" value="FN3_sf"/>
</dbReference>
<dbReference type="SUPFAM" id="SSF49265">
    <property type="entry name" value="Fibronectin type III"/>
    <property type="match status" value="1"/>
</dbReference>
<accession>A0A2U9CAZ0</accession>
<evidence type="ECO:0000313" key="5">
    <source>
        <dbReference type="Proteomes" id="UP000246464"/>
    </source>
</evidence>
<dbReference type="PANTHER" id="PTHR20859">
    <property type="entry name" value="INTERFERON/INTERLEUKIN RECEPTOR"/>
    <property type="match status" value="1"/>
</dbReference>
<reference evidence="3 5" key="1">
    <citation type="submission" date="2017-12" db="EMBL/GenBank/DDBJ databases">
        <title>Integrating genomic resources of turbot (Scophthalmus maximus) in depth evaluation of genetic and physical mapping variation across individuals.</title>
        <authorList>
            <person name="Martinez P."/>
        </authorList>
    </citation>
    <scope>NUCLEOTIDE SEQUENCE [LARGE SCALE GENOMIC DNA]</scope>
</reference>
<dbReference type="Proteomes" id="UP000694558">
    <property type="component" value="Chromosome 15"/>
</dbReference>
<proteinExistence type="predicted"/>
<evidence type="ECO:0000256" key="1">
    <source>
        <dbReference type="SAM" id="Phobius"/>
    </source>
</evidence>
<dbReference type="AlphaFoldDB" id="A0A2U9CAZ0"/>
<dbReference type="GeneTree" id="ENSGT00530000068118"/>
<reference evidence="4" key="2">
    <citation type="submission" date="2020-05" db="EMBL/GenBank/DDBJ databases">
        <authorList>
            <person name="Moser M."/>
        </authorList>
    </citation>
    <scope>NUCLEOTIDE SEQUENCE [LARGE SCALE GENOMIC DNA]</scope>
</reference>
<sequence length="397" mass="44078">MDLAKRHPVFLLVVWLPAALGLVEQPSNVTLSCHNLRNTLEWSYEQLLPGLRFRVNIYAYNGPASVLWVEPPALQADVSSLSNPDNEYLMYVVAEIGHNESEPAPPDGISFSYFMDSGTSQKCSVDLPPVNVTAQPDDNVVFRFMHPWLLHGPRMPSSTVPQRRKKSHDAQSNQHLPVFKYGVVIVSQKQPHHFSCVQSVCEQKIPVEAAQGKHCLNITGELQKMAVKSTQLYCAMPLMGTPLEQTHYITYIVVGLTVVSVTVFVLFLIYKKMTSPGTALPKSILIGKHMEDTTGTFQEQIIVTKVEPSSPTPLLLHQEEEEFTPAATPAAEPPDLRLRIGVTQADDVCDVTEVGHPEEGGHLDEEETPNYEVPSGYEKREVLVEMGPDDLAEGYRA</sequence>
<evidence type="ECO:0008006" key="6">
    <source>
        <dbReference type="Google" id="ProtNLM"/>
    </source>
</evidence>
<evidence type="ECO:0000256" key="2">
    <source>
        <dbReference type="SAM" id="SignalP"/>
    </source>
</evidence>
<protein>
    <recommendedName>
        <fullName evidence="6">Fibronectin type-III domain-containing protein</fullName>
    </recommendedName>
</protein>
<keyword evidence="2" id="KW-0732">Signal</keyword>
<keyword evidence="1" id="KW-0812">Transmembrane</keyword>
<gene>
    <name evidence="4" type="primary">ifngr1l</name>
    <name evidence="3" type="ORF">SMAX5B_021097</name>
</gene>
<dbReference type="GO" id="GO:0004896">
    <property type="term" value="F:cytokine receptor activity"/>
    <property type="evidence" value="ECO:0007669"/>
    <property type="project" value="TreeGrafter"/>
</dbReference>
<dbReference type="InterPro" id="IPR013783">
    <property type="entry name" value="Ig-like_fold"/>
</dbReference>
<dbReference type="Proteomes" id="UP000246464">
    <property type="component" value="Chromosome 15"/>
</dbReference>
<dbReference type="GO" id="GO:0005886">
    <property type="term" value="C:plasma membrane"/>
    <property type="evidence" value="ECO:0007669"/>
    <property type="project" value="TreeGrafter"/>
</dbReference>
<dbReference type="InterPro" id="IPR050650">
    <property type="entry name" value="Type-II_Cytokine-TF_Rcpt"/>
</dbReference>
<dbReference type="Ensembl" id="ENSSMAT00000040198.1">
    <property type="protein sequence ID" value="ENSSMAP00000053706.1"/>
    <property type="gene ID" value="ENSSMAG00000030429.1"/>
</dbReference>
<dbReference type="OMA" id="TVDHVEC"/>
<reference evidence="4" key="4">
    <citation type="submission" date="2025-05" db="UniProtKB">
        <authorList>
            <consortium name="Ensembl"/>
        </authorList>
    </citation>
    <scope>IDENTIFICATION</scope>
</reference>
<keyword evidence="5" id="KW-1185">Reference proteome</keyword>
<dbReference type="STRING" id="52904.ENSSMAP00000029048"/>
<dbReference type="Gene3D" id="2.60.40.10">
    <property type="entry name" value="Immunoglobulins"/>
    <property type="match status" value="1"/>
</dbReference>
<dbReference type="PANTHER" id="PTHR20859:SF87">
    <property type="entry name" value="CYTOKINE RECEPTOR FAMILY MEMBER B13-RELATED"/>
    <property type="match status" value="1"/>
</dbReference>
<reference evidence="4" key="3">
    <citation type="submission" date="2023-05" db="EMBL/GenBank/DDBJ databases">
        <title>High-quality long-read genome of Scophthalmus maximus.</title>
        <authorList>
            <person name="Lien S."/>
            <person name="Martinez P."/>
        </authorList>
    </citation>
    <scope>NUCLEOTIDE SEQUENCE [LARGE SCALE GENOMIC DNA]</scope>
</reference>
<feature type="signal peptide" evidence="2">
    <location>
        <begin position="1"/>
        <end position="21"/>
    </location>
</feature>
<dbReference type="EMBL" id="CP026257">
    <property type="protein sequence ID" value="AWP13767.1"/>
    <property type="molecule type" value="Genomic_DNA"/>
</dbReference>
<evidence type="ECO:0000313" key="3">
    <source>
        <dbReference type="EMBL" id="AWP13767.1"/>
    </source>
</evidence>